<dbReference type="AlphaFoldDB" id="A0A2K1INY1"/>
<evidence type="ECO:0000256" key="6">
    <source>
        <dbReference type="ARBA" id="ARBA00022801"/>
    </source>
</evidence>
<dbReference type="PANTHER" id="PTHR22930:SF287">
    <property type="entry name" value="NUCLEASE HARBI1 ISOFORM X1"/>
    <property type="match status" value="1"/>
</dbReference>
<evidence type="ECO:0000256" key="5">
    <source>
        <dbReference type="ARBA" id="ARBA00022723"/>
    </source>
</evidence>
<reference evidence="9 11" key="2">
    <citation type="journal article" date="2018" name="Plant J.">
        <title>The Physcomitrella patens chromosome-scale assembly reveals moss genome structure and evolution.</title>
        <authorList>
            <person name="Lang D."/>
            <person name="Ullrich K.K."/>
            <person name="Murat F."/>
            <person name="Fuchs J."/>
            <person name="Jenkins J."/>
            <person name="Haas F.B."/>
            <person name="Piednoel M."/>
            <person name="Gundlach H."/>
            <person name="Van Bel M."/>
            <person name="Meyberg R."/>
            <person name="Vives C."/>
            <person name="Morata J."/>
            <person name="Symeonidi A."/>
            <person name="Hiss M."/>
            <person name="Muchero W."/>
            <person name="Kamisugi Y."/>
            <person name="Saleh O."/>
            <person name="Blanc G."/>
            <person name="Decker E.L."/>
            <person name="van Gessel N."/>
            <person name="Grimwood J."/>
            <person name="Hayes R.D."/>
            <person name="Graham S.W."/>
            <person name="Gunter L.E."/>
            <person name="McDaniel S.F."/>
            <person name="Hoernstein S.N.W."/>
            <person name="Larsson A."/>
            <person name="Li F.W."/>
            <person name="Perroud P.F."/>
            <person name="Phillips J."/>
            <person name="Ranjan P."/>
            <person name="Rokshar D.S."/>
            <person name="Rothfels C.J."/>
            <person name="Schneider L."/>
            <person name="Shu S."/>
            <person name="Stevenson D.W."/>
            <person name="Thummler F."/>
            <person name="Tillich M."/>
            <person name="Villarreal Aguilar J.C."/>
            <person name="Widiez T."/>
            <person name="Wong G.K."/>
            <person name="Wymore A."/>
            <person name="Zhang Y."/>
            <person name="Zimmer A.D."/>
            <person name="Quatrano R.S."/>
            <person name="Mayer K.F.X."/>
            <person name="Goodstein D."/>
            <person name="Casacuberta J.M."/>
            <person name="Vandepoele K."/>
            <person name="Reski R."/>
            <person name="Cuming A.C."/>
            <person name="Tuskan G.A."/>
            <person name="Maumus F."/>
            <person name="Salse J."/>
            <person name="Schmutz J."/>
            <person name="Rensing S.A."/>
        </authorList>
    </citation>
    <scope>NUCLEOTIDE SEQUENCE [LARGE SCALE GENOMIC DNA]</scope>
    <source>
        <strain evidence="10 11">cv. Gransden 2004</strain>
    </source>
</reference>
<evidence type="ECO:0000259" key="8">
    <source>
        <dbReference type="Pfam" id="PF13359"/>
    </source>
</evidence>
<dbReference type="InterPro" id="IPR045249">
    <property type="entry name" value="HARBI1-like"/>
</dbReference>
<proteinExistence type="inferred from homology"/>
<evidence type="ECO:0000256" key="1">
    <source>
        <dbReference type="ARBA" id="ARBA00001968"/>
    </source>
</evidence>
<comment type="similarity">
    <text evidence="3">Belongs to the HARBI1 family.</text>
</comment>
<dbReference type="Gramene" id="Pp3c22_18190V3.1">
    <property type="protein sequence ID" value="Pp3c22_18190V3.1"/>
    <property type="gene ID" value="Pp3c22_18190"/>
</dbReference>
<keyword evidence="4" id="KW-0540">Nuclease</keyword>
<reference evidence="10" key="3">
    <citation type="submission" date="2020-12" db="UniProtKB">
        <authorList>
            <consortium name="EnsemblPlants"/>
        </authorList>
    </citation>
    <scope>IDENTIFICATION</scope>
</reference>
<comment type="subcellular location">
    <subcellularLocation>
        <location evidence="2">Nucleus</location>
    </subcellularLocation>
</comment>
<comment type="cofactor">
    <cofactor evidence="1">
        <name>a divalent metal cation</name>
        <dbReference type="ChEBI" id="CHEBI:60240"/>
    </cofactor>
</comment>
<dbReference type="RefSeq" id="XP_073386439.1">
    <property type="nucleotide sequence ID" value="XM_073530338.1"/>
</dbReference>
<evidence type="ECO:0000256" key="7">
    <source>
        <dbReference type="ARBA" id="ARBA00023242"/>
    </source>
</evidence>
<gene>
    <name evidence="10" type="primary">LOC112275252</name>
    <name evidence="9" type="ORF">PHYPA_027300</name>
</gene>
<dbReference type="PANTHER" id="PTHR22930">
    <property type="match status" value="1"/>
</dbReference>
<keyword evidence="7" id="KW-0539">Nucleus</keyword>
<feature type="domain" description="DDE Tnp4" evidence="8">
    <location>
        <begin position="242"/>
        <end position="410"/>
    </location>
</feature>
<dbReference type="OrthoDB" id="2014913at2759"/>
<evidence type="ECO:0000313" key="11">
    <source>
        <dbReference type="Proteomes" id="UP000006727"/>
    </source>
</evidence>
<dbReference type="RefSeq" id="XP_073386441.1">
    <property type="nucleotide sequence ID" value="XM_073530340.1"/>
</dbReference>
<name>A0A2K1INY1_PHYPA</name>
<dbReference type="RefSeq" id="XP_024361236.1">
    <property type="nucleotide sequence ID" value="XM_024505468.2"/>
</dbReference>
<dbReference type="InterPro" id="IPR027806">
    <property type="entry name" value="HARBI1_dom"/>
</dbReference>
<dbReference type="RefSeq" id="XP_073386442.1">
    <property type="nucleotide sequence ID" value="XM_073530341.1"/>
</dbReference>
<dbReference type="RefSeq" id="XP_073386440.1">
    <property type="nucleotide sequence ID" value="XM_073530339.1"/>
</dbReference>
<dbReference type="EnsemblPlants" id="Pp3c22_18190V3.1">
    <property type="protein sequence ID" value="Pp3c22_18190V3.1"/>
    <property type="gene ID" value="Pp3c22_18190"/>
</dbReference>
<sequence>MCVVLQRLSCVQEYIGHGRSCGLEVGSGMELSKFLLLFTTTNMFLASKGEIQTMADPMLIDSALTDLLSDMPWAPIFFIICTAVLATMTSSPQHQDEWLIPGQSTLWRRLNKRVGVLNPMMQEKQWIKHCRMSYPAFVYLVEELRPYMLPNAQMVREPVELELAVAIVLNRLASGASPAVIGNLWGVGTATVVKYTKLVTSIFASCEKLYSKYIVAPTGERLERISKKFFQVTGIPNVAGAIDGTHIVLQKKPDRATCPADFCSGEGKDAFYSVLLQGVCDADKVFWDVCCVAPGGSNDSEHLKSSSLWTRLWEKEVLREPVISLQGVSIRPYLVGDKNYPLLPFLINPFDTAPAETQAESLFDAQLQKGHASIVTTFGILKNRWNILKNLNVDLKSAPQTIVACCVLHNFCQLSNQSEPKIQVDDALNHNVPDHYSDDVGGEETRQALFLNWLTQHQILI</sequence>
<reference evidence="9 11" key="1">
    <citation type="journal article" date="2008" name="Science">
        <title>The Physcomitrella genome reveals evolutionary insights into the conquest of land by plants.</title>
        <authorList>
            <person name="Rensing S."/>
            <person name="Lang D."/>
            <person name="Zimmer A."/>
            <person name="Terry A."/>
            <person name="Salamov A."/>
            <person name="Shapiro H."/>
            <person name="Nishiyama T."/>
            <person name="Perroud P.-F."/>
            <person name="Lindquist E."/>
            <person name="Kamisugi Y."/>
            <person name="Tanahashi T."/>
            <person name="Sakakibara K."/>
            <person name="Fujita T."/>
            <person name="Oishi K."/>
            <person name="Shin-I T."/>
            <person name="Kuroki Y."/>
            <person name="Toyoda A."/>
            <person name="Suzuki Y."/>
            <person name="Hashimoto A."/>
            <person name="Yamaguchi K."/>
            <person name="Sugano A."/>
            <person name="Kohara Y."/>
            <person name="Fujiyama A."/>
            <person name="Anterola A."/>
            <person name="Aoki S."/>
            <person name="Ashton N."/>
            <person name="Barbazuk W.B."/>
            <person name="Barker E."/>
            <person name="Bennetzen J."/>
            <person name="Bezanilla M."/>
            <person name="Blankenship R."/>
            <person name="Cho S.H."/>
            <person name="Dutcher S."/>
            <person name="Estelle M."/>
            <person name="Fawcett J.A."/>
            <person name="Gundlach H."/>
            <person name="Hanada K."/>
            <person name="Heyl A."/>
            <person name="Hicks K.A."/>
            <person name="Hugh J."/>
            <person name="Lohr M."/>
            <person name="Mayer K."/>
            <person name="Melkozernov A."/>
            <person name="Murata T."/>
            <person name="Nelson D."/>
            <person name="Pils B."/>
            <person name="Prigge M."/>
            <person name="Reiss B."/>
            <person name="Renner T."/>
            <person name="Rombauts S."/>
            <person name="Rushton P."/>
            <person name="Sanderfoot A."/>
            <person name="Schween G."/>
            <person name="Shiu S.-H."/>
            <person name="Stueber K."/>
            <person name="Theodoulou F.L."/>
            <person name="Tu H."/>
            <person name="Van de Peer Y."/>
            <person name="Verrier P.J."/>
            <person name="Waters E."/>
            <person name="Wood A."/>
            <person name="Yang L."/>
            <person name="Cove D."/>
            <person name="Cuming A."/>
            <person name="Hasebe M."/>
            <person name="Lucas S."/>
            <person name="Mishler D.B."/>
            <person name="Reski R."/>
            <person name="Grigoriev I."/>
            <person name="Quatrano R.S."/>
            <person name="Boore J.L."/>
        </authorList>
    </citation>
    <scope>NUCLEOTIDE SEQUENCE [LARGE SCALE GENOMIC DNA]</scope>
    <source>
        <strain evidence="10 11">cv. Gransden 2004</strain>
    </source>
</reference>
<accession>A0A2K1INY1</accession>
<dbReference type="PaxDb" id="3218-PP1S92_65V6.1"/>
<evidence type="ECO:0000256" key="3">
    <source>
        <dbReference type="ARBA" id="ARBA00006958"/>
    </source>
</evidence>
<protein>
    <recommendedName>
        <fullName evidence="8">DDE Tnp4 domain-containing protein</fullName>
    </recommendedName>
</protein>
<dbReference type="EMBL" id="ABEU02000022">
    <property type="protein sequence ID" value="PNR30984.1"/>
    <property type="molecule type" value="Genomic_DNA"/>
</dbReference>
<evidence type="ECO:0000313" key="9">
    <source>
        <dbReference type="EMBL" id="PNR30984.1"/>
    </source>
</evidence>
<dbReference type="Pfam" id="PF13359">
    <property type="entry name" value="DDE_Tnp_4"/>
    <property type="match status" value="1"/>
</dbReference>
<dbReference type="RefSeq" id="XP_024361235.1">
    <property type="nucleotide sequence ID" value="XM_024505467.2"/>
</dbReference>
<dbReference type="GeneID" id="112275252"/>
<dbReference type="GO" id="GO:0004518">
    <property type="term" value="F:nuclease activity"/>
    <property type="evidence" value="ECO:0007669"/>
    <property type="project" value="UniProtKB-KW"/>
</dbReference>
<keyword evidence="5" id="KW-0479">Metal-binding</keyword>
<keyword evidence="11" id="KW-1185">Reference proteome</keyword>
<dbReference type="GO" id="GO:0016787">
    <property type="term" value="F:hydrolase activity"/>
    <property type="evidence" value="ECO:0007669"/>
    <property type="project" value="UniProtKB-KW"/>
</dbReference>
<dbReference type="GO" id="GO:0005634">
    <property type="term" value="C:nucleus"/>
    <property type="evidence" value="ECO:0007669"/>
    <property type="project" value="UniProtKB-SubCell"/>
</dbReference>
<evidence type="ECO:0000256" key="2">
    <source>
        <dbReference type="ARBA" id="ARBA00004123"/>
    </source>
</evidence>
<dbReference type="GO" id="GO:0046872">
    <property type="term" value="F:metal ion binding"/>
    <property type="evidence" value="ECO:0007669"/>
    <property type="project" value="UniProtKB-KW"/>
</dbReference>
<organism evidence="9">
    <name type="scientific">Physcomitrium patens</name>
    <name type="common">Spreading-leaved earth moss</name>
    <name type="synonym">Physcomitrella patens</name>
    <dbReference type="NCBI Taxonomy" id="3218"/>
    <lineage>
        <taxon>Eukaryota</taxon>
        <taxon>Viridiplantae</taxon>
        <taxon>Streptophyta</taxon>
        <taxon>Embryophyta</taxon>
        <taxon>Bryophyta</taxon>
        <taxon>Bryophytina</taxon>
        <taxon>Bryopsida</taxon>
        <taxon>Funariidae</taxon>
        <taxon>Funariales</taxon>
        <taxon>Funariaceae</taxon>
        <taxon>Physcomitrium</taxon>
    </lineage>
</organism>
<dbReference type="Proteomes" id="UP000006727">
    <property type="component" value="Chromosome 22"/>
</dbReference>
<evidence type="ECO:0000256" key="4">
    <source>
        <dbReference type="ARBA" id="ARBA00022722"/>
    </source>
</evidence>
<evidence type="ECO:0000313" key="10">
    <source>
        <dbReference type="EnsemblPlants" id="Pp3c22_18190V3.1"/>
    </source>
</evidence>
<keyword evidence="6" id="KW-0378">Hydrolase</keyword>